<accession>A0ABS7QFQ1</accession>
<dbReference type="Proteomes" id="UP000778578">
    <property type="component" value="Unassembled WGS sequence"/>
</dbReference>
<reference evidence="1 2" key="1">
    <citation type="submission" date="2021-08" db="EMBL/GenBank/DDBJ databases">
        <title>WGS of actinomycetes from Thailand.</title>
        <authorList>
            <person name="Thawai C."/>
        </authorList>
    </citation>
    <scope>NUCLEOTIDE SEQUENCE [LARGE SCALE GENOMIC DNA]</scope>
    <source>
        <strain evidence="1 2">PLK6-54</strain>
    </source>
</reference>
<gene>
    <name evidence="1" type="ORF">K7862_30805</name>
</gene>
<keyword evidence="2" id="KW-1185">Reference proteome</keyword>
<organism evidence="1 2">
    <name type="scientific">Actinacidiphila acidipaludis</name>
    <dbReference type="NCBI Taxonomy" id="2873382"/>
    <lineage>
        <taxon>Bacteria</taxon>
        <taxon>Bacillati</taxon>
        <taxon>Actinomycetota</taxon>
        <taxon>Actinomycetes</taxon>
        <taxon>Kitasatosporales</taxon>
        <taxon>Streptomycetaceae</taxon>
        <taxon>Actinacidiphila</taxon>
    </lineage>
</organism>
<proteinExistence type="predicted"/>
<dbReference type="EMBL" id="JAINZZ010000060">
    <property type="protein sequence ID" value="MBY8881992.1"/>
    <property type="molecule type" value="Genomic_DNA"/>
</dbReference>
<evidence type="ECO:0000313" key="1">
    <source>
        <dbReference type="EMBL" id="MBY8881992.1"/>
    </source>
</evidence>
<dbReference type="RefSeq" id="WP_222968121.1">
    <property type="nucleotide sequence ID" value="NZ_JAINZZ010000060.1"/>
</dbReference>
<evidence type="ECO:0000313" key="2">
    <source>
        <dbReference type="Proteomes" id="UP000778578"/>
    </source>
</evidence>
<comment type="caution">
    <text evidence="1">The sequence shown here is derived from an EMBL/GenBank/DDBJ whole genome shotgun (WGS) entry which is preliminary data.</text>
</comment>
<name>A0ABS7QFQ1_9ACTN</name>
<dbReference type="Pfam" id="PF19813">
    <property type="entry name" value="DUF6296"/>
    <property type="match status" value="1"/>
</dbReference>
<protein>
    <submittedName>
        <fullName evidence="1">DUF6296 family protein</fullName>
    </submittedName>
</protein>
<sequence length="75" mass="7898">MAMDYAITLPSRPGTHAPAEVIVVHATSEAGPGGRVYTDAEGRYRFVISGDSAELLDGPGPERACHPCLHAVPVR</sequence>
<dbReference type="InterPro" id="IPR046263">
    <property type="entry name" value="DUF6296"/>
</dbReference>